<keyword evidence="5" id="KW-0479">Metal-binding</keyword>
<dbReference type="Pfam" id="PF01743">
    <property type="entry name" value="PolyA_pol"/>
    <property type="match status" value="1"/>
</dbReference>
<accession>A0ABN3Q624</accession>
<dbReference type="Pfam" id="PF01966">
    <property type="entry name" value="HD"/>
    <property type="match status" value="1"/>
</dbReference>
<dbReference type="Pfam" id="PF12627">
    <property type="entry name" value="PolyA_pol_RNAbd"/>
    <property type="match status" value="1"/>
</dbReference>
<keyword evidence="8" id="KW-0175">Coiled coil</keyword>
<evidence type="ECO:0000256" key="4">
    <source>
        <dbReference type="ARBA" id="ARBA00022695"/>
    </source>
</evidence>
<dbReference type="NCBIfam" id="TIGR00277">
    <property type="entry name" value="HDIG"/>
    <property type="match status" value="1"/>
</dbReference>
<keyword evidence="6" id="KW-0547">Nucleotide-binding</keyword>
<dbReference type="SMART" id="SM00471">
    <property type="entry name" value="HDc"/>
    <property type="match status" value="1"/>
</dbReference>
<dbReference type="SUPFAM" id="SSF81301">
    <property type="entry name" value="Nucleotidyltransferase"/>
    <property type="match status" value="1"/>
</dbReference>
<evidence type="ECO:0000259" key="10">
    <source>
        <dbReference type="SMART" id="SM00471"/>
    </source>
</evidence>
<comment type="cofactor">
    <cofactor evidence="1">
        <name>Mg(2+)</name>
        <dbReference type="ChEBI" id="CHEBI:18420"/>
    </cofactor>
</comment>
<evidence type="ECO:0000256" key="7">
    <source>
        <dbReference type="ARBA" id="ARBA00022842"/>
    </source>
</evidence>
<feature type="domain" description="HD/PDEase" evidence="10">
    <location>
        <begin position="274"/>
        <end position="429"/>
    </location>
</feature>
<dbReference type="PANTHER" id="PTHR46173:SF1">
    <property type="entry name" value="CCA TRNA NUCLEOTIDYLTRANSFERASE 1, MITOCHONDRIAL"/>
    <property type="match status" value="1"/>
</dbReference>
<feature type="region of interest" description="Disordered" evidence="9">
    <location>
        <begin position="491"/>
        <end position="523"/>
    </location>
</feature>
<evidence type="ECO:0000313" key="12">
    <source>
        <dbReference type="Proteomes" id="UP001501509"/>
    </source>
</evidence>
<sequence>MAVPEENSTPEPHEPSSRASQPQRVAIAELLRRVAPVADELGERFAAAGHELALVGGPVRDALLRRPGKDVDLTTDAPPDRVLELIGGWADSVWTIGIEFGTVGLRKRGHELEITTYRSESYDPKSRKPEVAYGTSLVEDLRRRDFAVNAMAARLPGHEFVDPFGGLTDLQRKVLRTPGRPEDSFSDDPLRMMRAARFASQLGFTVAPDVVQAMTDMAGRIEIVSAERVRDELSKLVCGTYPREGLALLVDTGLAAEVLPELPKLRLEIDEHHRHKDVYEHSLIVLEQAIAQEEDGPDLVLRLAALLHDIGKPRTRKFEAGGRVSFHHHEVVGAKMTRKRLTELRYPKDVVADVSRLVELHLRFHGYGTGEWTDSAVRRYVRDAGPLLSRLHKLTRADCTTRNKRKADRLRRTYDDLETRIARLSEEEELASIRPEVDGNEIQEILGIKPSPLVGKAYRYMLELRLDRGLIGKDAAVGELRRWAVEQGILDKSGTPVGADRPGVDGVGTKGVSTDRTSEDESS</sequence>
<evidence type="ECO:0000256" key="2">
    <source>
        <dbReference type="ARBA" id="ARBA00022679"/>
    </source>
</evidence>
<dbReference type="InterPro" id="IPR050264">
    <property type="entry name" value="Bact_CCA-adding_enz_type3_sf"/>
</dbReference>
<dbReference type="CDD" id="cd05398">
    <property type="entry name" value="NT_ClassII-CCAase"/>
    <property type="match status" value="1"/>
</dbReference>
<dbReference type="NCBIfam" id="TIGR02692">
    <property type="entry name" value="tRNA_CCA_actino"/>
    <property type="match status" value="1"/>
</dbReference>
<dbReference type="CDD" id="cd00077">
    <property type="entry name" value="HDc"/>
    <property type="match status" value="1"/>
</dbReference>
<dbReference type="Proteomes" id="UP001501509">
    <property type="component" value="Unassembled WGS sequence"/>
</dbReference>
<dbReference type="RefSeq" id="WP_344546016.1">
    <property type="nucleotide sequence ID" value="NZ_BAAATD010000009.1"/>
</dbReference>
<keyword evidence="7" id="KW-0460">Magnesium</keyword>
<dbReference type="Gene3D" id="1.10.3090.10">
    <property type="entry name" value="cca-adding enzyme, domain 2"/>
    <property type="match status" value="1"/>
</dbReference>
<protein>
    <submittedName>
        <fullName evidence="11">CCA tRNA nucleotidyltransferase</fullName>
    </submittedName>
</protein>
<feature type="compositionally biased region" description="Polar residues" evidence="9">
    <location>
        <begin position="1"/>
        <end position="10"/>
    </location>
</feature>
<feature type="region of interest" description="Disordered" evidence="9">
    <location>
        <begin position="1"/>
        <end position="22"/>
    </location>
</feature>
<evidence type="ECO:0000256" key="9">
    <source>
        <dbReference type="SAM" id="MobiDB-lite"/>
    </source>
</evidence>
<dbReference type="InterPro" id="IPR006674">
    <property type="entry name" value="HD_domain"/>
</dbReference>
<dbReference type="InterPro" id="IPR006675">
    <property type="entry name" value="HDIG_dom"/>
</dbReference>
<evidence type="ECO:0000313" key="11">
    <source>
        <dbReference type="EMBL" id="GAA2618193.1"/>
    </source>
</evidence>
<comment type="caution">
    <text evidence="11">The sequence shown here is derived from an EMBL/GenBank/DDBJ whole genome shotgun (WGS) entry which is preliminary data.</text>
</comment>
<dbReference type="InterPro" id="IPR043519">
    <property type="entry name" value="NT_sf"/>
</dbReference>
<keyword evidence="2" id="KW-0808">Transferase</keyword>
<evidence type="ECO:0000256" key="3">
    <source>
        <dbReference type="ARBA" id="ARBA00022694"/>
    </source>
</evidence>
<evidence type="ECO:0000256" key="6">
    <source>
        <dbReference type="ARBA" id="ARBA00022741"/>
    </source>
</evidence>
<gene>
    <name evidence="11" type="ORF">GCM10010411_61990</name>
</gene>
<evidence type="ECO:0000256" key="1">
    <source>
        <dbReference type="ARBA" id="ARBA00001946"/>
    </source>
</evidence>
<dbReference type="InterPro" id="IPR003607">
    <property type="entry name" value="HD/PDEase_dom"/>
</dbReference>
<proteinExistence type="predicted"/>
<dbReference type="EMBL" id="BAAATD010000009">
    <property type="protein sequence ID" value="GAA2618193.1"/>
    <property type="molecule type" value="Genomic_DNA"/>
</dbReference>
<evidence type="ECO:0000256" key="8">
    <source>
        <dbReference type="SAM" id="Coils"/>
    </source>
</evidence>
<dbReference type="PANTHER" id="PTHR46173">
    <property type="entry name" value="CCA TRNA NUCLEOTIDYLTRANSFERASE 1, MITOCHONDRIAL"/>
    <property type="match status" value="1"/>
</dbReference>
<feature type="coiled-coil region" evidence="8">
    <location>
        <begin position="407"/>
        <end position="434"/>
    </location>
</feature>
<evidence type="ECO:0000256" key="5">
    <source>
        <dbReference type="ARBA" id="ARBA00022723"/>
    </source>
</evidence>
<organism evidence="11 12">
    <name type="scientific">Actinomadura fulvescens</name>
    <dbReference type="NCBI Taxonomy" id="46160"/>
    <lineage>
        <taxon>Bacteria</taxon>
        <taxon>Bacillati</taxon>
        <taxon>Actinomycetota</taxon>
        <taxon>Actinomycetes</taxon>
        <taxon>Streptosporangiales</taxon>
        <taxon>Thermomonosporaceae</taxon>
        <taxon>Actinomadura</taxon>
    </lineage>
</organism>
<dbReference type="InterPro" id="IPR014065">
    <property type="entry name" value="tRNA_adenylyltransferase"/>
</dbReference>
<name>A0ABN3Q624_9ACTN</name>
<dbReference type="InterPro" id="IPR032828">
    <property type="entry name" value="PolyA_RNA-bd"/>
</dbReference>
<keyword evidence="3" id="KW-0819">tRNA processing</keyword>
<keyword evidence="4" id="KW-0548">Nucleotidyltransferase</keyword>
<dbReference type="InterPro" id="IPR002646">
    <property type="entry name" value="PolA_pol_head_dom"/>
</dbReference>
<dbReference type="SUPFAM" id="SSF81891">
    <property type="entry name" value="Poly A polymerase C-terminal region-like"/>
    <property type="match status" value="1"/>
</dbReference>
<dbReference type="Gene3D" id="3.30.460.10">
    <property type="entry name" value="Beta Polymerase, domain 2"/>
    <property type="match status" value="1"/>
</dbReference>
<reference evidence="11 12" key="1">
    <citation type="journal article" date="2019" name="Int. J. Syst. Evol. Microbiol.">
        <title>The Global Catalogue of Microorganisms (GCM) 10K type strain sequencing project: providing services to taxonomists for standard genome sequencing and annotation.</title>
        <authorList>
            <consortium name="The Broad Institute Genomics Platform"/>
            <consortium name="The Broad Institute Genome Sequencing Center for Infectious Disease"/>
            <person name="Wu L."/>
            <person name="Ma J."/>
        </authorList>
    </citation>
    <scope>NUCLEOTIDE SEQUENCE [LARGE SCALE GENOMIC DNA]</scope>
    <source>
        <strain evidence="11 12">JCM 6833</strain>
    </source>
</reference>
<keyword evidence="12" id="KW-1185">Reference proteome</keyword>